<keyword evidence="9" id="KW-1185">Reference proteome</keyword>
<keyword evidence="6" id="KW-0862">Zinc</keyword>
<comment type="caution">
    <text evidence="8">The sequence shown here is derived from an EMBL/GenBank/DDBJ whole genome shotgun (WGS) entry which is preliminary data.</text>
</comment>
<dbReference type="GO" id="GO:0006882">
    <property type="term" value="P:intracellular zinc ion homeostasis"/>
    <property type="evidence" value="ECO:0007669"/>
    <property type="project" value="TreeGrafter"/>
</dbReference>
<protein>
    <submittedName>
        <fullName evidence="8">Haemolysin-III related-domain-containing protein</fullName>
    </submittedName>
</protein>
<organism evidence="8 9">
    <name type="scientific">Phakopsora pachyrhizi</name>
    <name type="common">Asian soybean rust disease fungus</name>
    <dbReference type="NCBI Taxonomy" id="170000"/>
    <lineage>
        <taxon>Eukaryota</taxon>
        <taxon>Fungi</taxon>
        <taxon>Dikarya</taxon>
        <taxon>Basidiomycota</taxon>
        <taxon>Pucciniomycotina</taxon>
        <taxon>Pucciniomycetes</taxon>
        <taxon>Pucciniales</taxon>
        <taxon>Phakopsoraceae</taxon>
        <taxon>Phakopsora</taxon>
    </lineage>
</organism>
<dbReference type="GO" id="GO:0046872">
    <property type="term" value="F:metal ion binding"/>
    <property type="evidence" value="ECO:0007669"/>
    <property type="project" value="UniProtKB-KW"/>
</dbReference>
<feature type="transmembrane region" description="Helical" evidence="7">
    <location>
        <begin position="169"/>
        <end position="190"/>
    </location>
</feature>
<dbReference type="GO" id="GO:0016020">
    <property type="term" value="C:membrane"/>
    <property type="evidence" value="ECO:0007669"/>
    <property type="project" value="UniProtKB-SubCell"/>
</dbReference>
<feature type="transmembrane region" description="Helical" evidence="7">
    <location>
        <begin position="105"/>
        <end position="129"/>
    </location>
</feature>
<dbReference type="InterPro" id="IPR004254">
    <property type="entry name" value="AdipoR/HlyIII-related"/>
</dbReference>
<evidence type="ECO:0000313" key="8">
    <source>
        <dbReference type="EMBL" id="CAH7680928.1"/>
    </source>
</evidence>
<feature type="binding site" evidence="6">
    <location>
        <position position="125"/>
    </location>
    <ligand>
        <name>Zn(2+)</name>
        <dbReference type="ChEBI" id="CHEBI:29105"/>
    </ligand>
</feature>
<feature type="transmembrane region" description="Helical" evidence="7">
    <location>
        <begin position="233"/>
        <end position="252"/>
    </location>
</feature>
<feature type="binding site" evidence="6">
    <location>
        <position position="271"/>
    </location>
    <ligand>
        <name>Zn(2+)</name>
        <dbReference type="ChEBI" id="CHEBI:29105"/>
    </ligand>
</feature>
<dbReference type="Pfam" id="PF03006">
    <property type="entry name" value="HlyIII"/>
    <property type="match status" value="1"/>
</dbReference>
<sequence length="295" mass="33724">MTPSTMRPRSRKTIMYDQLQSWRQDNPHIRTGYRQNLPRMTACIKSVFSYFHNETVNIHTHLWGAITFIFLILTLQNPSRFVPLGYSIFTRGSGRPDSVTWYDTFVFGCFFLSGAACLGFSAMFHTFMCHSQKVCATFGRLDYIGIVWLIVGSFYPSIYYGFYCHTKTIITYLTLITVLGGMATYTVISPTYKSKDARRKRTLIFIALGLSAILPVGHGLYRFGLVQFTDRIGLRWLVSSGALYIAGALFYSERFPERFNPGRFDLIGSSHQIFHVLILVAASFHYISVSRAFNM</sequence>
<feature type="binding site" evidence="6">
    <location>
        <position position="275"/>
    </location>
    <ligand>
        <name>Zn(2+)</name>
        <dbReference type="ChEBI" id="CHEBI:29105"/>
    </ligand>
</feature>
<dbReference type="GO" id="GO:0038023">
    <property type="term" value="F:signaling receptor activity"/>
    <property type="evidence" value="ECO:0007669"/>
    <property type="project" value="TreeGrafter"/>
</dbReference>
<feature type="transmembrane region" description="Helical" evidence="7">
    <location>
        <begin position="202"/>
        <end position="221"/>
    </location>
</feature>
<feature type="transmembrane region" description="Helical" evidence="7">
    <location>
        <begin position="141"/>
        <end position="163"/>
    </location>
</feature>
<evidence type="ECO:0000256" key="2">
    <source>
        <dbReference type="ARBA" id="ARBA00007018"/>
    </source>
</evidence>
<reference evidence="8" key="1">
    <citation type="submission" date="2022-06" db="EMBL/GenBank/DDBJ databases">
        <authorList>
            <consortium name="SYNGENTA / RWTH Aachen University"/>
        </authorList>
    </citation>
    <scope>NUCLEOTIDE SEQUENCE</scope>
</reference>
<keyword evidence="3 7" id="KW-0812">Transmembrane</keyword>
<dbReference type="Proteomes" id="UP001153365">
    <property type="component" value="Unassembled WGS sequence"/>
</dbReference>
<evidence type="ECO:0000256" key="5">
    <source>
        <dbReference type="ARBA" id="ARBA00023136"/>
    </source>
</evidence>
<dbReference type="PANTHER" id="PTHR20855:SF52">
    <property type="entry name" value="ADIPONECTIN RECEPTOR PROTEIN"/>
    <property type="match status" value="1"/>
</dbReference>
<dbReference type="AlphaFoldDB" id="A0AAV0B5Q5"/>
<evidence type="ECO:0000256" key="3">
    <source>
        <dbReference type="ARBA" id="ARBA00022692"/>
    </source>
</evidence>
<accession>A0AAV0B5Q5</accession>
<feature type="transmembrane region" description="Helical" evidence="7">
    <location>
        <begin position="273"/>
        <end position="293"/>
    </location>
</feature>
<comment type="similarity">
    <text evidence="2">Belongs to the ADIPOR family.</text>
</comment>
<proteinExistence type="inferred from homology"/>
<evidence type="ECO:0000313" key="9">
    <source>
        <dbReference type="Proteomes" id="UP001153365"/>
    </source>
</evidence>
<keyword evidence="4 7" id="KW-1133">Transmembrane helix</keyword>
<dbReference type="PANTHER" id="PTHR20855">
    <property type="entry name" value="ADIPOR/PROGESTIN RECEPTOR-RELATED"/>
    <property type="match status" value="1"/>
</dbReference>
<keyword evidence="6" id="KW-0479">Metal-binding</keyword>
<name>A0AAV0B5Q5_PHAPC</name>
<gene>
    <name evidence="8" type="ORF">PPACK8108_LOCUS13454</name>
</gene>
<evidence type="ECO:0000256" key="7">
    <source>
        <dbReference type="SAM" id="Phobius"/>
    </source>
</evidence>
<comment type="subcellular location">
    <subcellularLocation>
        <location evidence="1">Membrane</location>
        <topology evidence="1">Multi-pass membrane protein</topology>
    </subcellularLocation>
</comment>
<evidence type="ECO:0000256" key="6">
    <source>
        <dbReference type="PIRSR" id="PIRSR604254-1"/>
    </source>
</evidence>
<evidence type="ECO:0000256" key="1">
    <source>
        <dbReference type="ARBA" id="ARBA00004141"/>
    </source>
</evidence>
<dbReference type="EMBL" id="CALTRL010003341">
    <property type="protein sequence ID" value="CAH7680928.1"/>
    <property type="molecule type" value="Genomic_DNA"/>
</dbReference>
<keyword evidence="5 7" id="KW-0472">Membrane</keyword>
<evidence type="ECO:0000256" key="4">
    <source>
        <dbReference type="ARBA" id="ARBA00022989"/>
    </source>
</evidence>